<dbReference type="Proteomes" id="UP000683507">
    <property type="component" value="Chromosome"/>
</dbReference>
<dbReference type="InterPro" id="IPR055575">
    <property type="entry name" value="DUF7151"/>
</dbReference>
<protein>
    <recommendedName>
        <fullName evidence="1">DUF7151 domain-containing protein</fullName>
    </recommendedName>
</protein>
<sequence length="1795" mass="184431">MASAFSAQSVPQKINYQAVARDGSGELITNSSVSVDISILSGSSTGTVVYEETHAVTTNNYGLFYFKIGEGSVISGSMTGISWGSADHFLNVQVNGDDLGTVQLVSVPYAFQAGNAASIAGNVVNTTAPTNGQVLVFNGTTGEWEAQAPSGSAGANSILTSTVEPAGANCTSGGYFMEYGTDDDNSGVLDAGEVDGSYYVCNGTDGVDGIDGADGVDGTSLVWLGSLAAAPSTPNLNEAYYNMTTGQSEVWDGSTWQVIAVDGIDGTDGVDGTSLVWLGSLATAPSTPNLNEAYYNTTTGQSEVWDGSTWQIIAVDGIDGAVGADGNTWTVGSGAPTGGVNAGDMYLDNSTNDYYSFDGSAWNLEGNLLGTESITTLVDNLDGTFTYTSEDNTVTTFDANIDDADADVTNELQDISFNTTGDSLLITNGSGLEFSSVVPSPGQVLGWNGTSWEAQNAGVDTDDQSISFNAAGDSITITDGTGLLFSAAAPASGQVLSWDGSQWTSIDLLDNDAANELQDISFNASGDSLLITNGTGVQFSAAIPTTGQVLAWNGSSWEAQNAGVDTDDQSIAFNTAGDSITITDGTGLLFSAAAPTSGQVLSWDGSQWTSIDLLDNDAANELQDISFNASGDSLLITNGTGVQFSTVIPTTGQVLAWNGSNWEAQNAGVDTDDQSIAFNAAGDSITITDGTGLSFSTTAPALGEVLTWNGSNWQSIALLDNDATNEFNTSFGLNGTLDSLVISDAGTSYAVALTDISSAGLDEDPTNEYNTAFGLNGSLDSLIIDDMGNHFAVALTDLNIAGLDEDPTNEYNTAFGLNGSLDSLIIDDMGNHFAVALTDLNIAGLDEDPTNEYNTAFGLNGSLDSLIIDDMGNHFAVALTDLNIAGLDEDPTNEYNTAFGLNGSLDSLIIDDMGNHFAVALTDLNIAGLDEDPTNEYNTAFGLNGSLDSLIIDDMGNHFAVALTDLNIAGLDEDPTNEYNTAFGLNGSLDSLIIDDMGNHFAVALTDLNIAGLDEDPTNEYNTAFGLNGSLDSLIIDDMGNHFAVALTDLNIAGLDEDPNNELITGGTLNGTDLEITDAGGTTIIDLSTLATTETTTTLVDNLDGTFTYTSEDLTVTTFDANIDDADASVTNEIQNLSISGNTVSIDGGGTGFDLSGTPPTASDVLTWNGSAWEAQGATGEANTASNQGAGGVGPYIQKTGVDLEFKNLNTNSTAITITDDAANSEIDIDFDASTLSVGDLGDVILTTPSNGQVLEFDGSNWVNVSPSTAIFANTGTVTSNENGDYATDDFVFGSPTTAYTTESQRFFFDKSKGSFRAGGGIGAEWDDLNVGDYSMALGFAATASGYGSFAVSNNSVASGGNSIAIGQGTMATSYGEVAVGFYNVSSAPINAGGIDLNDMVFSVGNGTSGTRSNAITVLKSGNTGLGTVAPTEKLHVVNGSIKIDDGANPYTLPGQDGTGGYVMQTDGAGVVSWVDPSSLGSSSRLEDATTTPDTYIDVDVPGDGTEDIIHFTTLGTEAMNINSSGSVGIGMDPVLTQSKLHVADVSSNGITVEVSSDLADAPHLNLLRSRGGVLNGAQGDVQNSDQLGYIDFIGWGGAGFQQLGARIEAVATENFSSSTNSGSKLSFSTAENGMGFISERMVIDQNGHVGINSPSPNSTLEVNGDIGLGGAALVESAVTVTLTNYTGVPSVKGDIVIIDPNNDGGFIRTTSDAHASVVGVVYESGVADGMPCKVAISGVVLVNADVNTVRGQHVITSGTTSGWAGSIATPSAGTSIGMWLQNVTPGSQGFAILK</sequence>
<dbReference type="KEGG" id="ptan:CRYO30217_00966"/>
<gene>
    <name evidence="2" type="ORF">CRYO30217_00966</name>
</gene>
<feature type="domain" description="DUF7151" evidence="1">
    <location>
        <begin position="156"/>
        <end position="201"/>
    </location>
</feature>
<accession>A0A916JL39</accession>
<name>A0A916JL39_9FLAO</name>
<keyword evidence="3" id="KW-1185">Reference proteome</keyword>
<proteinExistence type="predicted"/>
<evidence type="ECO:0000313" key="3">
    <source>
        <dbReference type="Proteomes" id="UP000683507"/>
    </source>
</evidence>
<dbReference type="SUPFAM" id="SSF50978">
    <property type="entry name" value="WD40 repeat-like"/>
    <property type="match status" value="1"/>
</dbReference>
<reference evidence="2" key="1">
    <citation type="submission" date="2021-04" db="EMBL/GenBank/DDBJ databases">
        <authorList>
            <person name="Rodrigo-Torres L."/>
            <person name="Arahal R. D."/>
            <person name="Lucena T."/>
        </authorList>
    </citation>
    <scope>NUCLEOTIDE SEQUENCE</scope>
    <source>
        <strain evidence="2">AS29M-1</strain>
    </source>
</reference>
<dbReference type="SUPFAM" id="SSF101967">
    <property type="entry name" value="Adhesin YadA, collagen-binding domain"/>
    <property type="match status" value="1"/>
</dbReference>
<dbReference type="InterPro" id="IPR036322">
    <property type="entry name" value="WD40_repeat_dom_sf"/>
</dbReference>
<organism evidence="2 3">
    <name type="scientific">Parvicella tangerina</name>
    <dbReference type="NCBI Taxonomy" id="2829795"/>
    <lineage>
        <taxon>Bacteria</taxon>
        <taxon>Pseudomonadati</taxon>
        <taxon>Bacteroidota</taxon>
        <taxon>Flavobacteriia</taxon>
        <taxon>Flavobacteriales</taxon>
        <taxon>Parvicellaceae</taxon>
        <taxon>Parvicella</taxon>
    </lineage>
</organism>
<dbReference type="Pfam" id="PF23657">
    <property type="entry name" value="DUF7151"/>
    <property type="match status" value="1"/>
</dbReference>
<dbReference type="InterPro" id="IPR011049">
    <property type="entry name" value="Serralysin-like_metalloprot_C"/>
</dbReference>
<dbReference type="EMBL" id="OU015584">
    <property type="protein sequence ID" value="CAG5079525.1"/>
    <property type="molecule type" value="Genomic_DNA"/>
</dbReference>
<evidence type="ECO:0000313" key="2">
    <source>
        <dbReference type="EMBL" id="CAG5079525.1"/>
    </source>
</evidence>
<evidence type="ECO:0000259" key="1">
    <source>
        <dbReference type="Pfam" id="PF23657"/>
    </source>
</evidence>
<dbReference type="Gene3D" id="2.150.10.10">
    <property type="entry name" value="Serralysin-like metalloprotease, C-terminal"/>
    <property type="match status" value="1"/>
</dbReference>